<reference evidence="4" key="1">
    <citation type="submission" date="2016-10" db="EMBL/GenBank/DDBJ databases">
        <authorList>
            <person name="Varghese N."/>
            <person name="Submissions S."/>
        </authorList>
    </citation>
    <scope>NUCLEOTIDE SEQUENCE [LARGE SCALE GENOMIC DNA]</scope>
    <source>
        <strain evidence="4">DSM 17834</strain>
    </source>
</reference>
<proteinExistence type="predicted"/>
<dbReference type="Proteomes" id="UP000198784">
    <property type="component" value="Unassembled WGS sequence"/>
</dbReference>
<keyword evidence="4" id="KW-1185">Reference proteome</keyword>
<evidence type="ECO:0000313" key="3">
    <source>
        <dbReference type="EMBL" id="SFP98489.1"/>
    </source>
</evidence>
<dbReference type="EMBL" id="FOWX01000027">
    <property type="protein sequence ID" value="SFP98489.1"/>
    <property type="molecule type" value="Genomic_DNA"/>
</dbReference>
<gene>
    <name evidence="3" type="ORF">SAMN05216190_12727</name>
</gene>
<evidence type="ECO:0000259" key="2">
    <source>
        <dbReference type="Pfam" id="PF20432"/>
    </source>
</evidence>
<dbReference type="AlphaFoldDB" id="A0A1I5UTD1"/>
<evidence type="ECO:0000313" key="4">
    <source>
        <dbReference type="Proteomes" id="UP000198784"/>
    </source>
</evidence>
<sequence length="134" mass="15195">MTASAHRNAPEFDIDSPKAGQVALKFFFNLMDKWHCSVEEQMVLLGSIGRSTLYKYRQLPEVRLPRDTMERVSYLMGIHKSLRILFGDKPSTYEWVRKANSEAPFNGNSALELMLAGGVVDLADVRRYLDGVRG</sequence>
<accession>A0A1I5UTD1</accession>
<dbReference type="GO" id="GO:0003677">
    <property type="term" value="F:DNA binding"/>
    <property type="evidence" value="ECO:0007669"/>
    <property type="project" value="InterPro"/>
</dbReference>
<dbReference type="InterPro" id="IPR024467">
    <property type="entry name" value="Xre/MbcA/ParS-like_toxin-bd"/>
</dbReference>
<name>A0A1I5UTD1_9PSED</name>
<dbReference type="InterPro" id="IPR046847">
    <property type="entry name" value="Xre-like_HTH"/>
</dbReference>
<dbReference type="OrthoDB" id="117888at2"/>
<protein>
    <submittedName>
        <fullName evidence="3">Uncharacterized protein</fullName>
    </submittedName>
</protein>
<dbReference type="Pfam" id="PF09722">
    <property type="entry name" value="Xre_MbcA_ParS_C"/>
    <property type="match status" value="1"/>
</dbReference>
<feature type="domain" description="Antitoxin Xre-like helix-turn-helix" evidence="2">
    <location>
        <begin position="21"/>
        <end position="77"/>
    </location>
</feature>
<dbReference type="STRING" id="289003.SAMN05216190_12727"/>
<dbReference type="Pfam" id="PF20432">
    <property type="entry name" value="Xre-like-HTH"/>
    <property type="match status" value="1"/>
</dbReference>
<organism evidence="3 4">
    <name type="scientific">Pseudomonas borbori</name>
    <dbReference type="NCBI Taxonomy" id="289003"/>
    <lineage>
        <taxon>Bacteria</taxon>
        <taxon>Pseudomonadati</taxon>
        <taxon>Pseudomonadota</taxon>
        <taxon>Gammaproteobacteria</taxon>
        <taxon>Pseudomonadales</taxon>
        <taxon>Pseudomonadaceae</taxon>
        <taxon>Pseudomonas</taxon>
    </lineage>
</organism>
<evidence type="ECO:0000259" key="1">
    <source>
        <dbReference type="Pfam" id="PF09722"/>
    </source>
</evidence>
<feature type="domain" description="Antitoxin Xre/MbcA/ParS-like toxin-binding" evidence="1">
    <location>
        <begin position="81"/>
        <end position="134"/>
    </location>
</feature>
<dbReference type="RefSeq" id="WP_090503636.1">
    <property type="nucleotide sequence ID" value="NZ_FOWX01000027.1"/>
</dbReference>